<gene>
    <name evidence="2" type="ORF">TIFTF001_007830</name>
</gene>
<reference evidence="2" key="1">
    <citation type="submission" date="2023-07" db="EMBL/GenBank/DDBJ databases">
        <title>draft genome sequence of fig (Ficus carica).</title>
        <authorList>
            <person name="Takahashi T."/>
            <person name="Nishimura K."/>
        </authorList>
    </citation>
    <scope>NUCLEOTIDE SEQUENCE</scope>
</reference>
<evidence type="ECO:0000313" key="3">
    <source>
        <dbReference type="Proteomes" id="UP001187192"/>
    </source>
</evidence>
<evidence type="ECO:0000256" key="1">
    <source>
        <dbReference type="SAM" id="MobiDB-lite"/>
    </source>
</evidence>
<protein>
    <submittedName>
        <fullName evidence="2">Uncharacterized protein</fullName>
    </submittedName>
</protein>
<dbReference type="AlphaFoldDB" id="A0AA87ZK96"/>
<accession>A0AA87ZK96</accession>
<evidence type="ECO:0000313" key="2">
    <source>
        <dbReference type="EMBL" id="GMN38594.1"/>
    </source>
</evidence>
<organism evidence="2 3">
    <name type="scientific">Ficus carica</name>
    <name type="common">Common fig</name>
    <dbReference type="NCBI Taxonomy" id="3494"/>
    <lineage>
        <taxon>Eukaryota</taxon>
        <taxon>Viridiplantae</taxon>
        <taxon>Streptophyta</taxon>
        <taxon>Embryophyta</taxon>
        <taxon>Tracheophyta</taxon>
        <taxon>Spermatophyta</taxon>
        <taxon>Magnoliopsida</taxon>
        <taxon>eudicotyledons</taxon>
        <taxon>Gunneridae</taxon>
        <taxon>Pentapetalae</taxon>
        <taxon>rosids</taxon>
        <taxon>fabids</taxon>
        <taxon>Rosales</taxon>
        <taxon>Moraceae</taxon>
        <taxon>Ficeae</taxon>
        <taxon>Ficus</taxon>
    </lineage>
</organism>
<sequence>MTMEVEIGHEGNGASVAASGFGFARATVSASASGVDFLLPDEAESMATMEIKRERGDQKKKGGQWEEREGRRE</sequence>
<feature type="compositionally biased region" description="Basic and acidic residues" evidence="1">
    <location>
        <begin position="50"/>
        <end position="73"/>
    </location>
</feature>
<feature type="region of interest" description="Disordered" evidence="1">
    <location>
        <begin position="49"/>
        <end position="73"/>
    </location>
</feature>
<keyword evidence="3" id="KW-1185">Reference proteome</keyword>
<dbReference type="EMBL" id="BTGU01000008">
    <property type="protein sequence ID" value="GMN38594.1"/>
    <property type="molecule type" value="Genomic_DNA"/>
</dbReference>
<proteinExistence type="predicted"/>
<name>A0AA87ZK96_FICCA</name>
<dbReference type="Proteomes" id="UP001187192">
    <property type="component" value="Unassembled WGS sequence"/>
</dbReference>
<comment type="caution">
    <text evidence="2">The sequence shown here is derived from an EMBL/GenBank/DDBJ whole genome shotgun (WGS) entry which is preliminary data.</text>
</comment>